<dbReference type="PANTHER" id="PTHR43341">
    <property type="entry name" value="AMINO ACID PERMEASE"/>
    <property type="match status" value="1"/>
</dbReference>
<feature type="transmembrane region" description="Helical" evidence="8">
    <location>
        <begin position="490"/>
        <end position="509"/>
    </location>
</feature>
<dbReference type="OrthoDB" id="3900342at2759"/>
<evidence type="ECO:0000256" key="8">
    <source>
        <dbReference type="SAM" id="Phobius"/>
    </source>
</evidence>
<evidence type="ECO:0000256" key="1">
    <source>
        <dbReference type="ARBA" id="ARBA00004141"/>
    </source>
</evidence>
<dbReference type="EMBL" id="CAJPDR010000010">
    <property type="protein sequence ID" value="CAF9905203.1"/>
    <property type="molecule type" value="Genomic_DNA"/>
</dbReference>
<comment type="subcellular location">
    <subcellularLocation>
        <location evidence="1">Membrane</location>
        <topology evidence="1">Multi-pass membrane protein</topology>
    </subcellularLocation>
</comment>
<evidence type="ECO:0000256" key="2">
    <source>
        <dbReference type="ARBA" id="ARBA00022448"/>
    </source>
</evidence>
<feature type="transmembrane region" description="Helical" evidence="8">
    <location>
        <begin position="196"/>
        <end position="214"/>
    </location>
</feature>
<feature type="transmembrane region" description="Helical" evidence="8">
    <location>
        <begin position="414"/>
        <end position="438"/>
    </location>
</feature>
<accession>A0A8H3EIK6</accession>
<protein>
    <recommendedName>
        <fullName evidence="9">Amino acid permease/ SLC12A domain-containing protein</fullName>
    </recommendedName>
</protein>
<dbReference type="InterPro" id="IPR050524">
    <property type="entry name" value="APC_YAT"/>
</dbReference>
<dbReference type="PIRSF" id="PIRSF006060">
    <property type="entry name" value="AA_transporter"/>
    <property type="match status" value="1"/>
</dbReference>
<dbReference type="GO" id="GO:0015171">
    <property type="term" value="F:amino acid transmembrane transporter activity"/>
    <property type="evidence" value="ECO:0007669"/>
    <property type="project" value="TreeGrafter"/>
</dbReference>
<keyword evidence="4" id="KW-0029">Amino-acid transport</keyword>
<dbReference type="PROSITE" id="PS00218">
    <property type="entry name" value="AMINO_ACID_PERMEASE_1"/>
    <property type="match status" value="1"/>
</dbReference>
<evidence type="ECO:0000256" key="7">
    <source>
        <dbReference type="SAM" id="MobiDB-lite"/>
    </source>
</evidence>
<dbReference type="Proteomes" id="UP000664203">
    <property type="component" value="Unassembled WGS sequence"/>
</dbReference>
<feature type="region of interest" description="Disordered" evidence="7">
    <location>
        <begin position="17"/>
        <end position="45"/>
    </location>
</feature>
<dbReference type="InterPro" id="IPR004840">
    <property type="entry name" value="Amino_acid_permease_CS"/>
</dbReference>
<evidence type="ECO:0000313" key="11">
    <source>
        <dbReference type="Proteomes" id="UP000664203"/>
    </source>
</evidence>
<dbReference type="PANTHER" id="PTHR43341:SF36">
    <property type="entry name" value="PROLINE-SPECIFIC PERMEASE"/>
    <property type="match status" value="1"/>
</dbReference>
<keyword evidence="11" id="KW-1185">Reference proteome</keyword>
<name>A0A8H3EIK6_9LECA</name>
<dbReference type="GO" id="GO:0016020">
    <property type="term" value="C:membrane"/>
    <property type="evidence" value="ECO:0007669"/>
    <property type="project" value="UniProtKB-SubCell"/>
</dbReference>
<feature type="transmembrane region" description="Helical" evidence="8">
    <location>
        <begin position="388"/>
        <end position="408"/>
    </location>
</feature>
<reference evidence="10" key="1">
    <citation type="submission" date="2021-03" db="EMBL/GenBank/DDBJ databases">
        <authorList>
            <person name="Tagirdzhanova G."/>
        </authorList>
    </citation>
    <scope>NUCLEOTIDE SEQUENCE</scope>
</reference>
<dbReference type="Pfam" id="PF00324">
    <property type="entry name" value="AA_permease"/>
    <property type="match status" value="1"/>
</dbReference>
<evidence type="ECO:0000256" key="3">
    <source>
        <dbReference type="ARBA" id="ARBA00022692"/>
    </source>
</evidence>
<feature type="transmembrane region" description="Helical" evidence="8">
    <location>
        <begin position="162"/>
        <end position="184"/>
    </location>
</feature>
<evidence type="ECO:0000256" key="5">
    <source>
        <dbReference type="ARBA" id="ARBA00022989"/>
    </source>
</evidence>
<keyword evidence="5 8" id="KW-1133">Transmembrane helix</keyword>
<feature type="transmembrane region" description="Helical" evidence="8">
    <location>
        <begin position="344"/>
        <end position="364"/>
    </location>
</feature>
<keyword evidence="2" id="KW-0813">Transport</keyword>
<dbReference type="FunFam" id="1.20.1740.10:FF:000006">
    <property type="entry name" value="General amino acid permease"/>
    <property type="match status" value="1"/>
</dbReference>
<keyword evidence="6 8" id="KW-0472">Membrane</keyword>
<feature type="transmembrane region" description="Helical" evidence="8">
    <location>
        <begin position="135"/>
        <end position="156"/>
    </location>
</feature>
<feature type="transmembrane region" description="Helical" evidence="8">
    <location>
        <begin position="459"/>
        <end position="484"/>
    </location>
</feature>
<evidence type="ECO:0000256" key="6">
    <source>
        <dbReference type="ARBA" id="ARBA00023136"/>
    </source>
</evidence>
<dbReference type="InterPro" id="IPR004841">
    <property type="entry name" value="AA-permease/SLC12A_dom"/>
</dbReference>
<proteinExistence type="predicted"/>
<feature type="transmembrane region" description="Helical" evidence="8">
    <location>
        <begin position="76"/>
        <end position="97"/>
    </location>
</feature>
<dbReference type="AlphaFoldDB" id="A0A8H3EIK6"/>
<evidence type="ECO:0000259" key="9">
    <source>
        <dbReference type="Pfam" id="PF00324"/>
    </source>
</evidence>
<evidence type="ECO:0000313" key="10">
    <source>
        <dbReference type="EMBL" id="CAF9905203.1"/>
    </source>
</evidence>
<feature type="domain" description="Amino acid permease/ SLC12A" evidence="9">
    <location>
        <begin position="52"/>
        <end position="516"/>
    </location>
</feature>
<sequence>MFWSKKSDTVEELELDAELPDAHQQGNTGTQVPVDGSPRYEGPTQRGLKSRHVQLIALGGSIGTGLFVNTGTTLSLAGPGAVFMAFIVISIIVWVVVQSLAEMTTYLPVEGASVPLYVHRFFEPSLAFAAGWNYWYSYAMLVAAEISAASVVIDYWDNPVPVAAWITIILITVILLNIFAVRIYGESEFWFASIKIIAILGLIVLGFVLFFGGGPNHDRLGFRYWKNPGAFNSYPKPGLGNTGKFLAFWTSLIRSGFAFILSPETITIAAGESEAPRRNIPKASKRFIYRLIVFYVLGTLIVSVIVASNDPDLLQAVSSGTKNAGASPFVIGIKRAGIQGLDHVVNAVIIASAWSAANSFLYAGSRSLFSLAMKGQAPKIFTQCRNGVPYAAVFATAALGSLAYLSISSGSATVFAWFLNLTTIGGYVAWVVMFMTYLRFRKALVYNGMLSSIPFKSRWQPYTSYFAMTMLILLCLTNGFQVFFPGNFSTASFLAAYITLPLFSALYLGHKMWARTPWIRSIEMVDIWSGIEESNRQEEEDMGPSQPRNLLERIWSWIV</sequence>
<organism evidence="10 11">
    <name type="scientific">Alectoria fallacina</name>
    <dbReference type="NCBI Taxonomy" id="1903189"/>
    <lineage>
        <taxon>Eukaryota</taxon>
        <taxon>Fungi</taxon>
        <taxon>Dikarya</taxon>
        <taxon>Ascomycota</taxon>
        <taxon>Pezizomycotina</taxon>
        <taxon>Lecanoromycetes</taxon>
        <taxon>OSLEUM clade</taxon>
        <taxon>Lecanoromycetidae</taxon>
        <taxon>Lecanorales</taxon>
        <taxon>Lecanorineae</taxon>
        <taxon>Parmeliaceae</taxon>
        <taxon>Alectoria</taxon>
    </lineage>
</organism>
<dbReference type="Gene3D" id="1.20.1740.10">
    <property type="entry name" value="Amino acid/polyamine transporter I"/>
    <property type="match status" value="1"/>
</dbReference>
<comment type="caution">
    <text evidence="10">The sequence shown here is derived from an EMBL/GenBank/DDBJ whole genome shotgun (WGS) entry which is preliminary data.</text>
</comment>
<evidence type="ECO:0000256" key="4">
    <source>
        <dbReference type="ARBA" id="ARBA00022970"/>
    </source>
</evidence>
<feature type="transmembrane region" description="Helical" evidence="8">
    <location>
        <begin position="287"/>
        <end position="307"/>
    </location>
</feature>
<gene>
    <name evidence="10" type="ORF">ALECFALPRED_000179</name>
</gene>
<keyword evidence="3 8" id="KW-0812">Transmembrane</keyword>